<feature type="domain" description="4Fe-4S ferredoxin-type" evidence="13">
    <location>
        <begin position="171"/>
        <end position="200"/>
    </location>
</feature>
<evidence type="ECO:0000259" key="14">
    <source>
        <dbReference type="PROSITE" id="PS51656"/>
    </source>
</evidence>
<dbReference type="RefSeq" id="WP_146682835.1">
    <property type="nucleotide sequence ID" value="NZ_CP019646.1"/>
</dbReference>
<evidence type="ECO:0000256" key="12">
    <source>
        <dbReference type="SAM" id="Phobius"/>
    </source>
</evidence>
<evidence type="ECO:0000256" key="9">
    <source>
        <dbReference type="ARBA" id="ARBA00023136"/>
    </source>
</evidence>
<evidence type="ECO:0000256" key="1">
    <source>
        <dbReference type="ARBA" id="ARBA00022448"/>
    </source>
</evidence>
<proteinExistence type="inferred from homology"/>
<dbReference type="SUPFAM" id="SSF54862">
    <property type="entry name" value="4Fe-4S ferredoxins"/>
    <property type="match status" value="1"/>
</dbReference>
<evidence type="ECO:0000256" key="10">
    <source>
        <dbReference type="HAMAP-Rule" id="MF_00463"/>
    </source>
</evidence>
<dbReference type="GO" id="GO:0005886">
    <property type="term" value="C:plasma membrane"/>
    <property type="evidence" value="ECO:0007669"/>
    <property type="project" value="UniProtKB-SubCell"/>
</dbReference>
<keyword evidence="9 10" id="KW-0472">Membrane</keyword>
<keyword evidence="5 10" id="KW-1278">Translocase</keyword>
<dbReference type="Gene3D" id="1.10.15.40">
    <property type="entry name" value="Electron transport complex subunit B, putative Fe-S cluster"/>
    <property type="match status" value="1"/>
</dbReference>
<feature type="compositionally biased region" description="Basic and acidic residues" evidence="11">
    <location>
        <begin position="277"/>
        <end position="295"/>
    </location>
</feature>
<dbReference type="GO" id="GO:0022900">
    <property type="term" value="P:electron transport chain"/>
    <property type="evidence" value="ECO:0007669"/>
    <property type="project" value="UniProtKB-UniRule"/>
</dbReference>
<keyword evidence="12" id="KW-1133">Transmembrane helix</keyword>
<evidence type="ECO:0000256" key="4">
    <source>
        <dbReference type="ARBA" id="ARBA00022737"/>
    </source>
</evidence>
<dbReference type="InterPro" id="IPR017900">
    <property type="entry name" value="4Fe4S_Fe_S_CS"/>
</dbReference>
<keyword evidence="8 10" id="KW-0411">Iron-sulfur</keyword>
<reference evidence="16" key="1">
    <citation type="submission" date="2017-02" db="EMBL/GenBank/DDBJ databases">
        <title>Comparative genomics and description of representatives of a novel lineage of planctomycetes thriving in anoxic sediments.</title>
        <authorList>
            <person name="Spring S."/>
            <person name="Bunk B."/>
            <person name="Sproer C."/>
        </authorList>
    </citation>
    <scope>NUCLEOTIDE SEQUENCE [LARGE SCALE GENOMIC DNA]</scope>
    <source>
        <strain evidence="16">SM-Chi-D1</strain>
    </source>
</reference>
<evidence type="ECO:0000259" key="13">
    <source>
        <dbReference type="PROSITE" id="PS51379"/>
    </source>
</evidence>
<keyword evidence="3 10" id="KW-0479">Metal-binding</keyword>
<comment type="caution">
    <text evidence="10">Lacks conserved residue(s) required for the propagation of feature annotation.</text>
</comment>
<comment type="function">
    <text evidence="10">Part of a membrane-bound complex that couples electron transfer with translocation of ions across the membrane.</text>
</comment>
<feature type="transmembrane region" description="Helical" evidence="12">
    <location>
        <begin position="14"/>
        <end position="37"/>
    </location>
</feature>
<feature type="domain" description="4Fe-4S" evidence="14">
    <location>
        <begin position="42"/>
        <end position="101"/>
    </location>
</feature>
<feature type="binding site" evidence="10">
    <location>
        <position position="62"/>
    </location>
    <ligand>
        <name>[4Fe-4S] cluster</name>
        <dbReference type="ChEBI" id="CHEBI:49883"/>
        <label>1</label>
    </ligand>
</feature>
<protein>
    <recommendedName>
        <fullName evidence="10">Ion-translocating oxidoreductase complex subunit B</fullName>
        <ecNumber evidence="10">7.-.-.-</ecNumber>
    </recommendedName>
    <alternativeName>
        <fullName evidence="10">Rnf electron transport complex subunit B</fullName>
    </alternativeName>
</protein>
<gene>
    <name evidence="10 15" type="primary">rnfB</name>
    <name evidence="15" type="ORF">SMSP2_00934</name>
</gene>
<feature type="binding site" evidence="10">
    <location>
        <position position="151"/>
    </location>
    <ligand>
        <name>[4Fe-4S] cluster</name>
        <dbReference type="ChEBI" id="CHEBI:49883"/>
        <label>2</label>
    </ligand>
</feature>
<keyword evidence="4 10" id="KW-0677">Repeat</keyword>
<dbReference type="PROSITE" id="PS51379">
    <property type="entry name" value="4FE4S_FER_2"/>
    <property type="match status" value="1"/>
</dbReference>
<comment type="similarity">
    <text evidence="10">Belongs to the 4Fe4S bacterial-type ferredoxin family. RnfB subfamily.</text>
</comment>
<comment type="subunit">
    <text evidence="10">The complex is composed of six subunits: RnfA, RnfB, RnfC, RnfD, RnfE and RnfG.</text>
</comment>
<feature type="binding site" evidence="10">
    <location>
        <position position="157"/>
    </location>
    <ligand>
        <name>[4Fe-4S] cluster</name>
        <dbReference type="ChEBI" id="CHEBI:49883"/>
        <label>2</label>
    </ligand>
</feature>
<dbReference type="GO" id="GO:0009055">
    <property type="term" value="F:electron transfer activity"/>
    <property type="evidence" value="ECO:0007669"/>
    <property type="project" value="InterPro"/>
</dbReference>
<evidence type="ECO:0000256" key="6">
    <source>
        <dbReference type="ARBA" id="ARBA00022982"/>
    </source>
</evidence>
<sequence>MYILASFTDIITGALPAGIMMVVLAGLFALVLLLASIKLKVEVDPKIEAIQDVLPGIDCGACGFAGCSSYAKAVFNDPAHIGKCAPGGSDVSEAISKILNLNVSGGGAPKRPVVRCSAHLEDKHYEGVYMGITTCAAAHLLPSARSCKYGCLNFGDCVTACQFDAIEVIDGLATIDYEKCTGCMACVKACPRGIIEMIPFENEAMLVVSCKSQELGKEARGRCSVGCIGCKMCTKMSDMFYMDGNLADIDYQKYELNEKVDKLLTKCPPRVIRYHGKGSDKLNEPIEESKTVKKD</sequence>
<feature type="region of interest" description="Hydrophobic" evidence="10">
    <location>
        <begin position="1"/>
        <end position="36"/>
    </location>
</feature>
<feature type="binding site" evidence="10">
    <location>
        <position position="186"/>
    </location>
    <ligand>
        <name>[4Fe-4S] cluster</name>
        <dbReference type="ChEBI" id="CHEBI:49883"/>
        <label>3</label>
    </ligand>
</feature>
<feature type="binding site" evidence="10">
    <location>
        <position position="183"/>
    </location>
    <ligand>
        <name>[4Fe-4S] cluster</name>
        <dbReference type="ChEBI" id="CHEBI:49883"/>
        <label>3</label>
    </ligand>
</feature>
<name>A0A1Q2MD13_9BACT</name>
<evidence type="ECO:0000313" key="16">
    <source>
        <dbReference type="Proteomes" id="UP000188181"/>
    </source>
</evidence>
<evidence type="ECO:0000256" key="3">
    <source>
        <dbReference type="ARBA" id="ARBA00022723"/>
    </source>
</evidence>
<keyword evidence="2 10" id="KW-0004">4Fe-4S</keyword>
<dbReference type="InterPro" id="IPR050395">
    <property type="entry name" value="4Fe4S_Ferredoxin_RnfB"/>
</dbReference>
<dbReference type="InterPro" id="IPR007202">
    <property type="entry name" value="4Fe-4S_dom"/>
</dbReference>
<dbReference type="Gene3D" id="3.30.70.20">
    <property type="match status" value="1"/>
</dbReference>
<accession>A0A1Q2MD13</accession>
<feature type="region of interest" description="Disordered" evidence="11">
    <location>
        <begin position="276"/>
        <end position="295"/>
    </location>
</feature>
<dbReference type="PANTHER" id="PTHR43560">
    <property type="entry name" value="ION-TRANSLOCATING OXIDOREDUCTASE COMPLEX SUBUNIT B"/>
    <property type="match status" value="1"/>
</dbReference>
<dbReference type="Pfam" id="PF00037">
    <property type="entry name" value="Fer4"/>
    <property type="match status" value="1"/>
</dbReference>
<evidence type="ECO:0000256" key="5">
    <source>
        <dbReference type="ARBA" id="ARBA00022967"/>
    </source>
</evidence>
<keyword evidence="1 10" id="KW-0813">Transport</keyword>
<dbReference type="InterPro" id="IPR010207">
    <property type="entry name" value="Elect_transpt_cplx_RnfB/RsxB"/>
</dbReference>
<keyword evidence="16" id="KW-1185">Reference proteome</keyword>
<evidence type="ECO:0000256" key="11">
    <source>
        <dbReference type="SAM" id="MobiDB-lite"/>
    </source>
</evidence>
<dbReference type="NCBIfam" id="TIGR01944">
    <property type="entry name" value="rnfB"/>
    <property type="match status" value="1"/>
</dbReference>
<keyword evidence="10" id="KW-1003">Cell membrane</keyword>
<keyword evidence="7 10" id="KW-0408">Iron</keyword>
<dbReference type="InterPro" id="IPR017896">
    <property type="entry name" value="4Fe4S_Fe-S-bd"/>
</dbReference>
<dbReference type="EC" id="7.-.-.-" evidence="10"/>
<dbReference type="OrthoDB" id="9789936at2"/>
<feature type="binding site" evidence="10">
    <location>
        <position position="59"/>
    </location>
    <ligand>
        <name>[4Fe-4S] cluster</name>
        <dbReference type="ChEBI" id="CHEBI:49883"/>
        <label>1</label>
    </ligand>
</feature>
<dbReference type="GO" id="GO:0046872">
    <property type="term" value="F:metal ion binding"/>
    <property type="evidence" value="ECO:0007669"/>
    <property type="project" value="UniProtKB-KW"/>
</dbReference>
<comment type="subcellular location">
    <subcellularLocation>
        <location evidence="10">Cell membrane</location>
    </subcellularLocation>
</comment>
<evidence type="ECO:0000256" key="7">
    <source>
        <dbReference type="ARBA" id="ARBA00023004"/>
    </source>
</evidence>
<feature type="binding site" evidence="10">
    <location>
        <position position="190"/>
    </location>
    <ligand>
        <name>[4Fe-4S] cluster</name>
        <dbReference type="ChEBI" id="CHEBI:49883"/>
        <label>2</label>
    </ligand>
</feature>
<dbReference type="PROSITE" id="PS51656">
    <property type="entry name" value="4FE4S"/>
    <property type="match status" value="1"/>
</dbReference>
<comment type="cofactor">
    <cofactor evidence="10">
        <name>[4Fe-4S] cluster</name>
        <dbReference type="ChEBI" id="CHEBI:49883"/>
    </cofactor>
    <text evidence="10">Binds 3 [4Fe-4S] clusters.</text>
</comment>
<dbReference type="Pfam" id="PF04060">
    <property type="entry name" value="FeS"/>
    <property type="match status" value="1"/>
</dbReference>
<dbReference type="Proteomes" id="UP000188181">
    <property type="component" value="Chromosome"/>
</dbReference>
<evidence type="ECO:0000256" key="8">
    <source>
        <dbReference type="ARBA" id="ARBA00023014"/>
    </source>
</evidence>
<dbReference type="PANTHER" id="PTHR43560:SF1">
    <property type="entry name" value="ION-TRANSLOCATING OXIDOREDUCTASE COMPLEX SUBUNIT B"/>
    <property type="match status" value="1"/>
</dbReference>
<dbReference type="AlphaFoldDB" id="A0A1Q2MD13"/>
<dbReference type="EMBL" id="CP019646">
    <property type="protein sequence ID" value="AQQ70581.1"/>
    <property type="molecule type" value="Genomic_DNA"/>
</dbReference>
<dbReference type="GO" id="GO:0051539">
    <property type="term" value="F:4 iron, 4 sulfur cluster binding"/>
    <property type="evidence" value="ECO:0007669"/>
    <property type="project" value="UniProtKB-UniRule"/>
</dbReference>
<dbReference type="STRING" id="1851148.SMSP2_00934"/>
<dbReference type="KEGG" id="pbas:SMSP2_00934"/>
<evidence type="ECO:0000256" key="2">
    <source>
        <dbReference type="ARBA" id="ARBA00022485"/>
    </source>
</evidence>
<keyword evidence="12" id="KW-0812">Transmembrane</keyword>
<dbReference type="HAMAP" id="MF_00463">
    <property type="entry name" value="RsxB_RnfB"/>
    <property type="match status" value="1"/>
</dbReference>
<keyword evidence="6 10" id="KW-0249">Electron transport</keyword>
<feature type="binding site" evidence="10">
    <location>
        <position position="147"/>
    </location>
    <ligand>
        <name>[4Fe-4S] cluster</name>
        <dbReference type="ChEBI" id="CHEBI:49883"/>
        <label>2</label>
    </ligand>
</feature>
<feature type="binding site" evidence="10">
    <location>
        <position position="84"/>
    </location>
    <ligand>
        <name>[4Fe-4S] cluster</name>
        <dbReference type="ChEBI" id="CHEBI:49883"/>
        <label>1</label>
    </ligand>
</feature>
<dbReference type="PROSITE" id="PS00198">
    <property type="entry name" value="4FE4S_FER_1"/>
    <property type="match status" value="1"/>
</dbReference>
<feature type="binding site" evidence="10">
    <location>
        <position position="180"/>
    </location>
    <ligand>
        <name>[4Fe-4S] cluster</name>
        <dbReference type="ChEBI" id="CHEBI:49883"/>
        <label>3</label>
    </ligand>
</feature>
<organism evidence="15 16">
    <name type="scientific">Limihaloglobus sulfuriphilus</name>
    <dbReference type="NCBI Taxonomy" id="1851148"/>
    <lineage>
        <taxon>Bacteria</taxon>
        <taxon>Pseudomonadati</taxon>
        <taxon>Planctomycetota</taxon>
        <taxon>Phycisphaerae</taxon>
        <taxon>Sedimentisphaerales</taxon>
        <taxon>Sedimentisphaeraceae</taxon>
        <taxon>Limihaloglobus</taxon>
    </lineage>
</organism>
<feature type="binding site" evidence="10">
    <location>
        <position position="67"/>
    </location>
    <ligand>
        <name>[4Fe-4S] cluster</name>
        <dbReference type="ChEBI" id="CHEBI:49883"/>
        <label>1</label>
    </ligand>
</feature>
<feature type="binding site" evidence="10">
    <location>
        <position position="161"/>
    </location>
    <ligand>
        <name>[4Fe-4S] cluster</name>
        <dbReference type="ChEBI" id="CHEBI:49883"/>
        <label>3</label>
    </ligand>
</feature>
<evidence type="ECO:0000313" key="15">
    <source>
        <dbReference type="EMBL" id="AQQ70581.1"/>
    </source>
</evidence>